<gene>
    <name evidence="1" type="ORF">C1H46_003737</name>
</gene>
<sequence>MQSAKSCLCSLSKEVNFEIGMNNIAFVHFEELLLQLKGVAKVGELVNFEAGMDIMDLLYEKEETSMPYTNPCSLGASILTCLQNRILVASYIITVPKQMLEFPVLPWGKISSFFRDVLCGGFYTTIPACQLLN</sequence>
<dbReference type="AlphaFoldDB" id="A0A540NHW8"/>
<keyword evidence="2" id="KW-1185">Reference proteome</keyword>
<dbReference type="Proteomes" id="UP000315295">
    <property type="component" value="Unassembled WGS sequence"/>
</dbReference>
<comment type="caution">
    <text evidence="1">The sequence shown here is derived from an EMBL/GenBank/DDBJ whole genome shotgun (WGS) entry which is preliminary data.</text>
</comment>
<evidence type="ECO:0000313" key="2">
    <source>
        <dbReference type="Proteomes" id="UP000315295"/>
    </source>
</evidence>
<protein>
    <submittedName>
        <fullName evidence="1">Uncharacterized protein</fullName>
    </submittedName>
</protein>
<organism evidence="1 2">
    <name type="scientific">Malus baccata</name>
    <name type="common">Siberian crab apple</name>
    <name type="synonym">Pyrus baccata</name>
    <dbReference type="NCBI Taxonomy" id="106549"/>
    <lineage>
        <taxon>Eukaryota</taxon>
        <taxon>Viridiplantae</taxon>
        <taxon>Streptophyta</taxon>
        <taxon>Embryophyta</taxon>
        <taxon>Tracheophyta</taxon>
        <taxon>Spermatophyta</taxon>
        <taxon>Magnoliopsida</taxon>
        <taxon>eudicotyledons</taxon>
        <taxon>Gunneridae</taxon>
        <taxon>Pentapetalae</taxon>
        <taxon>rosids</taxon>
        <taxon>fabids</taxon>
        <taxon>Rosales</taxon>
        <taxon>Rosaceae</taxon>
        <taxon>Amygdaloideae</taxon>
        <taxon>Maleae</taxon>
        <taxon>Malus</taxon>
    </lineage>
</organism>
<dbReference type="STRING" id="106549.A0A540NHW8"/>
<name>A0A540NHW8_MALBA</name>
<evidence type="ECO:0000313" key="1">
    <source>
        <dbReference type="EMBL" id="TQE10624.1"/>
    </source>
</evidence>
<dbReference type="EMBL" id="VIEB01000038">
    <property type="protein sequence ID" value="TQE10624.1"/>
    <property type="molecule type" value="Genomic_DNA"/>
</dbReference>
<proteinExistence type="predicted"/>
<reference evidence="1 2" key="1">
    <citation type="journal article" date="2019" name="G3 (Bethesda)">
        <title>Sequencing of a Wild Apple (Malus baccata) Genome Unravels the Differences Between Cultivated and Wild Apple Species Regarding Disease Resistance and Cold Tolerance.</title>
        <authorList>
            <person name="Chen X."/>
        </authorList>
    </citation>
    <scope>NUCLEOTIDE SEQUENCE [LARGE SCALE GENOMIC DNA]</scope>
    <source>
        <strain evidence="2">cv. Shandingzi</strain>
        <tissue evidence="1">Leaves</tissue>
    </source>
</reference>
<accession>A0A540NHW8</accession>